<name>A0A2H0U8F2_9BACT</name>
<dbReference type="AlphaFoldDB" id="A0A2H0U8F2"/>
<proteinExistence type="predicted"/>
<gene>
    <name evidence="1" type="ORF">COU20_00720</name>
</gene>
<dbReference type="EMBL" id="PFBM01000007">
    <property type="protein sequence ID" value="PIR82692.1"/>
    <property type="molecule type" value="Genomic_DNA"/>
</dbReference>
<sequence length="226" mass="24302">TVRPDLDSFGSMAILAMRAEGGKVSSDMLERVGKIAKSDTFSRGGWPGVQPLPTPENPWPEGGSELAAIAAAVFDHKVAPAERVSIMRRWLESGVEPAEYRARVEAERLDLVQAIAEGRIATSIRADGRVAVVESSHRGALMIGYSQAPVVVALNPELRFQGGEPHRKFTLCQYESGHVDLRAALAELTKLEQGWGGSPTIIGSPQGVSSTLSVEQVAEVIERHLI</sequence>
<dbReference type="Proteomes" id="UP000231379">
    <property type="component" value="Unassembled WGS sequence"/>
</dbReference>
<protein>
    <submittedName>
        <fullName evidence="1">Uncharacterized protein</fullName>
    </submittedName>
</protein>
<comment type="caution">
    <text evidence="1">The sequence shown here is derived from an EMBL/GenBank/DDBJ whole genome shotgun (WGS) entry which is preliminary data.</text>
</comment>
<organism evidence="1 2">
    <name type="scientific">Candidatus Kaiserbacteria bacterium CG10_big_fil_rev_8_21_14_0_10_59_10</name>
    <dbReference type="NCBI Taxonomy" id="1974612"/>
    <lineage>
        <taxon>Bacteria</taxon>
        <taxon>Candidatus Kaiseribacteriota</taxon>
    </lineage>
</organism>
<evidence type="ECO:0000313" key="1">
    <source>
        <dbReference type="EMBL" id="PIR82692.1"/>
    </source>
</evidence>
<accession>A0A2H0U8F2</accession>
<feature type="non-terminal residue" evidence="1">
    <location>
        <position position="1"/>
    </location>
</feature>
<evidence type="ECO:0000313" key="2">
    <source>
        <dbReference type="Proteomes" id="UP000231379"/>
    </source>
</evidence>
<reference evidence="2" key="1">
    <citation type="submission" date="2017-09" db="EMBL/GenBank/DDBJ databases">
        <title>Depth-based differentiation of microbial function through sediment-hosted aquifers and enrichment of novel symbionts in the deep terrestrial subsurface.</title>
        <authorList>
            <person name="Probst A.J."/>
            <person name="Ladd B."/>
            <person name="Jarett J.K."/>
            <person name="Geller-Mcgrath D.E."/>
            <person name="Sieber C.M.K."/>
            <person name="Emerson J.B."/>
            <person name="Anantharaman K."/>
            <person name="Thomas B.C."/>
            <person name="Malmstrom R."/>
            <person name="Stieglmeier M."/>
            <person name="Klingl A."/>
            <person name="Woyke T."/>
            <person name="Ryan C.M."/>
            <person name="Banfield J.F."/>
        </authorList>
    </citation>
    <scope>NUCLEOTIDE SEQUENCE [LARGE SCALE GENOMIC DNA]</scope>
</reference>